<evidence type="ECO:0000313" key="3">
    <source>
        <dbReference type="Proteomes" id="UP000579281"/>
    </source>
</evidence>
<evidence type="ECO:0000313" key="2">
    <source>
        <dbReference type="EMBL" id="MBB6217998.1"/>
    </source>
</evidence>
<dbReference type="SUPFAM" id="SSF46785">
    <property type="entry name" value="Winged helix' DNA-binding domain"/>
    <property type="match status" value="1"/>
</dbReference>
<dbReference type="AlphaFoldDB" id="A0A841L090"/>
<dbReference type="Proteomes" id="UP000579281">
    <property type="component" value="Unassembled WGS sequence"/>
</dbReference>
<comment type="caution">
    <text evidence="2">The sequence shown here is derived from an EMBL/GenBank/DDBJ whole genome shotgun (WGS) entry which is preliminary data.</text>
</comment>
<reference evidence="2 3" key="1">
    <citation type="submission" date="2020-08" db="EMBL/GenBank/DDBJ databases">
        <title>Genomic Encyclopedia of Type Strains, Phase IV (KMG-IV): sequencing the most valuable type-strain genomes for metagenomic binning, comparative biology and taxonomic classification.</title>
        <authorList>
            <person name="Goeker M."/>
        </authorList>
    </citation>
    <scope>NUCLEOTIDE SEQUENCE [LARGE SCALE GENOMIC DNA]</scope>
    <source>
        <strain evidence="2 3">DSM 103526</strain>
    </source>
</reference>
<dbReference type="Pfam" id="PF01726">
    <property type="entry name" value="LexA_DNA_bind"/>
    <property type="match status" value="1"/>
</dbReference>
<name>A0A841L090_9FIRM</name>
<keyword evidence="3" id="KW-1185">Reference proteome</keyword>
<dbReference type="GO" id="GO:0004252">
    <property type="term" value="F:serine-type endopeptidase activity"/>
    <property type="evidence" value="ECO:0007669"/>
    <property type="project" value="InterPro"/>
</dbReference>
<gene>
    <name evidence="2" type="ORF">HNQ80_004135</name>
</gene>
<dbReference type="Gene3D" id="1.10.10.10">
    <property type="entry name" value="Winged helix-like DNA-binding domain superfamily/Winged helix DNA-binding domain"/>
    <property type="match status" value="1"/>
</dbReference>
<accession>A0A841L090</accession>
<proteinExistence type="predicted"/>
<dbReference type="InterPro" id="IPR006199">
    <property type="entry name" value="LexA_DNA-bd_dom"/>
</dbReference>
<dbReference type="EMBL" id="JACHEN010000031">
    <property type="protein sequence ID" value="MBB6217998.1"/>
    <property type="molecule type" value="Genomic_DNA"/>
</dbReference>
<dbReference type="GO" id="GO:0006508">
    <property type="term" value="P:proteolysis"/>
    <property type="evidence" value="ECO:0007669"/>
    <property type="project" value="InterPro"/>
</dbReference>
<dbReference type="InterPro" id="IPR036388">
    <property type="entry name" value="WH-like_DNA-bd_sf"/>
</dbReference>
<organism evidence="2 3">
    <name type="scientific">Anaerosolibacter carboniphilus</name>
    <dbReference type="NCBI Taxonomy" id="1417629"/>
    <lineage>
        <taxon>Bacteria</taxon>
        <taxon>Bacillati</taxon>
        <taxon>Bacillota</taxon>
        <taxon>Clostridia</taxon>
        <taxon>Peptostreptococcales</taxon>
        <taxon>Thermotaleaceae</taxon>
        <taxon>Anaerosolibacter</taxon>
    </lineage>
</organism>
<feature type="domain" description="LexA repressor DNA-binding" evidence="1">
    <location>
        <begin position="5"/>
        <end position="69"/>
    </location>
</feature>
<dbReference type="InterPro" id="IPR036390">
    <property type="entry name" value="WH_DNA-bd_sf"/>
</dbReference>
<evidence type="ECO:0000259" key="1">
    <source>
        <dbReference type="Pfam" id="PF01726"/>
    </source>
</evidence>
<sequence length="87" mass="10073">MEKHMSSTTRKQLELLLAILDYIDSNGYSPAIRDLQGLVTFNSTCTIHKYICMLEDAGYIQRKELSSRALMITDEGRLIIKKIRFNF</sequence>
<protein>
    <submittedName>
        <fullName evidence="2">SOS-response transcriptional repressor LexA</fullName>
    </submittedName>
</protein>